<dbReference type="Pfam" id="PF13519">
    <property type="entry name" value="VWA_2"/>
    <property type="match status" value="1"/>
</dbReference>
<reference evidence="7" key="1">
    <citation type="submission" date="2022-08" db="EMBL/GenBank/DDBJ databases">
        <title>Genomic Encyclopedia of Type Strains, Phase V (KMG-V): Genome sequencing to study the core and pangenomes of soil and plant-associated prokaryotes.</title>
        <authorList>
            <person name="Whitman W."/>
        </authorList>
    </citation>
    <scope>NUCLEOTIDE SEQUENCE</scope>
    <source>
        <strain evidence="7">SP2016B</strain>
    </source>
</reference>
<name>A0A9X2R6T5_9BACT</name>
<dbReference type="SMART" id="SM00327">
    <property type="entry name" value="VWA"/>
    <property type="match status" value="1"/>
</dbReference>
<keyword evidence="3 5" id="KW-1133">Transmembrane helix</keyword>
<proteinExistence type="predicted"/>
<dbReference type="Gene3D" id="3.40.50.410">
    <property type="entry name" value="von Willebrand factor, type A domain"/>
    <property type="match status" value="1"/>
</dbReference>
<dbReference type="RefSeq" id="WP_259083014.1">
    <property type="nucleotide sequence ID" value="NZ_JANTYZ010000001.1"/>
</dbReference>
<keyword evidence="1" id="KW-1003">Cell membrane</keyword>
<sequence>MDWLHPTYVWTLLLGPVALGIYGWAVRRRRAAREQFGHPGAVRRLATTRRPRRRMWEAGLVVGAILLGAVALMGPRWGTEVRTVERRGLDLVVALDVSASMRAQDVPPSRLRRAKNEIRTLVDDLSGDRVGLVLFAGSGFVQSPLTTDYGAFRLFLDAAAPDQVSTPGTDVSAAVDAGLRAFGAPRPTDDTTAAPEEPRPRALLVVSDGENHAGDLDAARQRAEEAGVTLLTAGVGTEDGARIPVYENGRRVDYKRNRQGEVVRSRLREAPLTRLARSGAYFRVGAAASALSDVPAALRQIGATTYDAERFADYEEMYQWPLAAALLLLLAASVLPTGRRDASGVQFEEWLSGVWKRE</sequence>
<feature type="transmembrane region" description="Helical" evidence="5">
    <location>
        <begin position="6"/>
        <end position="25"/>
    </location>
</feature>
<feature type="domain" description="VWFA" evidence="6">
    <location>
        <begin position="90"/>
        <end position="301"/>
    </location>
</feature>
<evidence type="ECO:0000259" key="6">
    <source>
        <dbReference type="PROSITE" id="PS50234"/>
    </source>
</evidence>
<dbReference type="InterPro" id="IPR050768">
    <property type="entry name" value="UPF0353/GerABKA_families"/>
</dbReference>
<dbReference type="PROSITE" id="PS50234">
    <property type="entry name" value="VWFA"/>
    <property type="match status" value="1"/>
</dbReference>
<evidence type="ECO:0000256" key="3">
    <source>
        <dbReference type="ARBA" id="ARBA00022989"/>
    </source>
</evidence>
<dbReference type="SUPFAM" id="SSF53300">
    <property type="entry name" value="vWA-like"/>
    <property type="match status" value="1"/>
</dbReference>
<keyword evidence="4 5" id="KW-0472">Membrane</keyword>
<dbReference type="PANTHER" id="PTHR22550">
    <property type="entry name" value="SPORE GERMINATION PROTEIN"/>
    <property type="match status" value="1"/>
</dbReference>
<dbReference type="InterPro" id="IPR036465">
    <property type="entry name" value="vWFA_dom_sf"/>
</dbReference>
<evidence type="ECO:0000256" key="4">
    <source>
        <dbReference type="ARBA" id="ARBA00023136"/>
    </source>
</evidence>
<evidence type="ECO:0000313" key="7">
    <source>
        <dbReference type="EMBL" id="MCS3864063.1"/>
    </source>
</evidence>
<evidence type="ECO:0000256" key="1">
    <source>
        <dbReference type="ARBA" id="ARBA00022475"/>
    </source>
</evidence>
<keyword evidence="2 5" id="KW-0812">Transmembrane</keyword>
<dbReference type="Proteomes" id="UP001155034">
    <property type="component" value="Unassembled WGS sequence"/>
</dbReference>
<dbReference type="EMBL" id="JANTYZ010000001">
    <property type="protein sequence ID" value="MCS3864063.1"/>
    <property type="molecule type" value="Genomic_DNA"/>
</dbReference>
<organism evidence="7 8">
    <name type="scientific">Salinibacter ruber</name>
    <dbReference type="NCBI Taxonomy" id="146919"/>
    <lineage>
        <taxon>Bacteria</taxon>
        <taxon>Pseudomonadati</taxon>
        <taxon>Rhodothermota</taxon>
        <taxon>Rhodothermia</taxon>
        <taxon>Rhodothermales</taxon>
        <taxon>Salinibacteraceae</taxon>
        <taxon>Salinibacter</taxon>
    </lineage>
</organism>
<dbReference type="InterPro" id="IPR002035">
    <property type="entry name" value="VWF_A"/>
</dbReference>
<dbReference type="AlphaFoldDB" id="A0A9X2R6T5"/>
<evidence type="ECO:0000256" key="5">
    <source>
        <dbReference type="SAM" id="Phobius"/>
    </source>
</evidence>
<feature type="transmembrane region" description="Helical" evidence="5">
    <location>
        <begin position="58"/>
        <end position="77"/>
    </location>
</feature>
<comment type="caution">
    <text evidence="7">The sequence shown here is derived from an EMBL/GenBank/DDBJ whole genome shotgun (WGS) entry which is preliminary data.</text>
</comment>
<protein>
    <submittedName>
        <fullName evidence="7">Ca-activated chloride channel family protein</fullName>
    </submittedName>
</protein>
<gene>
    <name evidence="7" type="ORF">GGP82_000594</name>
</gene>
<dbReference type="PANTHER" id="PTHR22550:SF5">
    <property type="entry name" value="LEUCINE ZIPPER PROTEIN 4"/>
    <property type="match status" value="1"/>
</dbReference>
<evidence type="ECO:0000256" key="2">
    <source>
        <dbReference type="ARBA" id="ARBA00022692"/>
    </source>
</evidence>
<accession>A0A9X2R6T5</accession>
<evidence type="ECO:0000313" key="8">
    <source>
        <dbReference type="Proteomes" id="UP001155034"/>
    </source>
</evidence>